<dbReference type="AlphaFoldDB" id="A0A229SL89"/>
<protein>
    <submittedName>
        <fullName evidence="2">Uncharacterized protein</fullName>
    </submittedName>
</protein>
<dbReference type="Proteomes" id="UP000215199">
    <property type="component" value="Unassembled WGS sequence"/>
</dbReference>
<reference evidence="3" key="1">
    <citation type="submission" date="2017-07" db="EMBL/GenBank/DDBJ databases">
        <title>Comparative genome mining reveals phylogenetic distribution patterns of secondary metabolites in Amycolatopsis.</title>
        <authorList>
            <person name="Adamek M."/>
            <person name="Alanjary M."/>
            <person name="Sales-Ortells H."/>
            <person name="Goodfellow M."/>
            <person name="Bull A.T."/>
            <person name="Kalinowski J."/>
            <person name="Ziemert N."/>
        </authorList>
    </citation>
    <scope>NUCLEOTIDE SEQUENCE [LARGE SCALE GENOMIC DNA]</scope>
    <source>
        <strain evidence="3">H5</strain>
    </source>
</reference>
<evidence type="ECO:0000256" key="1">
    <source>
        <dbReference type="SAM" id="MobiDB-lite"/>
    </source>
</evidence>
<evidence type="ECO:0000313" key="3">
    <source>
        <dbReference type="Proteomes" id="UP000215199"/>
    </source>
</evidence>
<dbReference type="OrthoDB" id="291940at2"/>
<accession>A0A229SL89</accession>
<proteinExistence type="predicted"/>
<organism evidence="2 3">
    <name type="scientific">Amycolatopsis vastitatis</name>
    <dbReference type="NCBI Taxonomy" id="1905142"/>
    <lineage>
        <taxon>Bacteria</taxon>
        <taxon>Bacillati</taxon>
        <taxon>Actinomycetota</taxon>
        <taxon>Actinomycetes</taxon>
        <taxon>Pseudonocardiales</taxon>
        <taxon>Pseudonocardiaceae</taxon>
        <taxon>Amycolatopsis</taxon>
    </lineage>
</organism>
<gene>
    <name evidence="2" type="ORF">CF165_46940</name>
</gene>
<feature type="region of interest" description="Disordered" evidence="1">
    <location>
        <begin position="1"/>
        <end position="22"/>
    </location>
</feature>
<feature type="region of interest" description="Disordered" evidence="1">
    <location>
        <begin position="162"/>
        <end position="183"/>
    </location>
</feature>
<dbReference type="RefSeq" id="WP_093954094.1">
    <property type="nucleotide sequence ID" value="NZ_NMUL01000079.1"/>
</dbReference>
<sequence>MDEFEPPAGAGAGDVMMSSDEKRSGIPNDIVLAPADHPIPVRCPEDFQAILLTEIDIVDDFDLDRDGDVLHMTGRWLTTLPTPDERHDGDLVVVLHEPTTPPASCDAARHVDIEMRLVNGNRWQQVGIWTGVNSDWPYLIAPTAAAIMGLHTDILELEDPPRRVRSASSERDAEFLSATCGEH</sequence>
<evidence type="ECO:0000313" key="2">
    <source>
        <dbReference type="EMBL" id="OXM59550.1"/>
    </source>
</evidence>
<name>A0A229SL89_9PSEU</name>
<keyword evidence="3" id="KW-1185">Reference proteome</keyword>
<dbReference type="EMBL" id="NMUL01000079">
    <property type="protein sequence ID" value="OXM59550.1"/>
    <property type="molecule type" value="Genomic_DNA"/>
</dbReference>
<comment type="caution">
    <text evidence="2">The sequence shown here is derived from an EMBL/GenBank/DDBJ whole genome shotgun (WGS) entry which is preliminary data.</text>
</comment>